<dbReference type="SUPFAM" id="SSF63817">
    <property type="entry name" value="Sortase"/>
    <property type="match status" value="1"/>
</dbReference>
<dbReference type="EMBL" id="JBAGLP010000120">
    <property type="protein sequence ID" value="MEG3616679.1"/>
    <property type="molecule type" value="Genomic_DNA"/>
</dbReference>
<organism evidence="4 5">
    <name type="scientific">Isoptericola haloaureus</name>
    <dbReference type="NCBI Taxonomy" id="1542902"/>
    <lineage>
        <taxon>Bacteria</taxon>
        <taxon>Bacillati</taxon>
        <taxon>Actinomycetota</taxon>
        <taxon>Actinomycetes</taxon>
        <taxon>Micrococcales</taxon>
        <taxon>Promicromonosporaceae</taxon>
        <taxon>Isoptericola</taxon>
    </lineage>
</organism>
<feature type="chain" id="PRO_5045492579" evidence="3">
    <location>
        <begin position="24"/>
        <end position="233"/>
    </location>
</feature>
<dbReference type="Pfam" id="PF04203">
    <property type="entry name" value="Sortase"/>
    <property type="match status" value="1"/>
</dbReference>
<dbReference type="InterPro" id="IPR005754">
    <property type="entry name" value="Sortase"/>
</dbReference>
<dbReference type="CDD" id="cd05829">
    <property type="entry name" value="Sortase_F"/>
    <property type="match status" value="1"/>
</dbReference>
<gene>
    <name evidence="4" type="ORF">V5O49_16250</name>
</gene>
<reference evidence="4" key="1">
    <citation type="journal article" date="2024" name="Antonie Van Leeuwenhoek">
        <title>Isoptericola haloaureus sp. nov., a dimorphic actinobacterium isolated from mangrove sediments of southeast India, implicating biosaline agricultural significance through nitrogen fixation and salt tolerance genes.</title>
        <authorList>
            <person name="Prathaban M."/>
            <person name="Prathiviraj R."/>
            <person name="Ravichandran M."/>
            <person name="Natarajan S.D."/>
            <person name="Sobanaa M."/>
            <person name="Hari Krishna Kumar S."/>
            <person name="Chandrasekar V."/>
            <person name="Selvin J."/>
        </authorList>
    </citation>
    <scope>NUCLEOTIDE SEQUENCE</scope>
    <source>
        <strain evidence="4">MP1014</strain>
    </source>
</reference>
<evidence type="ECO:0000256" key="3">
    <source>
        <dbReference type="SAM" id="SignalP"/>
    </source>
</evidence>
<dbReference type="NCBIfam" id="NF033748">
    <property type="entry name" value="class_F_sortase"/>
    <property type="match status" value="1"/>
</dbReference>
<dbReference type="RefSeq" id="WP_332903135.1">
    <property type="nucleotide sequence ID" value="NZ_JBAGLP010000120.1"/>
</dbReference>
<evidence type="ECO:0000256" key="1">
    <source>
        <dbReference type="ARBA" id="ARBA00022801"/>
    </source>
</evidence>
<dbReference type="Gene3D" id="2.40.260.10">
    <property type="entry name" value="Sortase"/>
    <property type="match status" value="1"/>
</dbReference>
<dbReference type="InterPro" id="IPR023365">
    <property type="entry name" value="Sortase_dom-sf"/>
</dbReference>
<accession>A0ABU7ZB64</accession>
<reference evidence="4" key="2">
    <citation type="submission" date="2024-02" db="EMBL/GenBank/DDBJ databases">
        <authorList>
            <person name="Prathaban M."/>
            <person name="Mythili R."/>
            <person name="Sharmila Devi N."/>
            <person name="Sobanaa M."/>
            <person name="Prathiviraj R."/>
            <person name="Selvin J."/>
        </authorList>
    </citation>
    <scope>NUCLEOTIDE SEQUENCE</scope>
    <source>
        <strain evidence="4">MP1014</strain>
    </source>
</reference>
<feature type="signal peptide" evidence="3">
    <location>
        <begin position="1"/>
        <end position="23"/>
    </location>
</feature>
<proteinExistence type="predicted"/>
<sequence>MRRRRVAVVLAAGLVLGGGTAVAVGLGDQDTGPGEVPAAAPSPSGPAGGALPAPSAAPAPTPSGAPTSEAPTASAAPEQAPEHQDVALPATVRIPAIDVDSDLLHLGLNDDGTIEVPAGDDIDRAAWFDGSPRPGEDGPAVIEGHVDSPNGASVFYRLSEMQPGQEIHVDRRDGSTATFVVDRVEQYPKREFPTRAVYANTDGPELRVITCGGAWDADWGHYVDNTVVYAHEV</sequence>
<keyword evidence="5" id="KW-1185">Reference proteome</keyword>
<evidence type="ECO:0000256" key="2">
    <source>
        <dbReference type="SAM" id="MobiDB-lite"/>
    </source>
</evidence>
<evidence type="ECO:0000313" key="5">
    <source>
        <dbReference type="Proteomes" id="UP001310387"/>
    </source>
</evidence>
<name>A0ABU7ZB64_9MICO</name>
<protein>
    <submittedName>
        <fullName evidence="4">Class F sortase</fullName>
    </submittedName>
</protein>
<comment type="caution">
    <text evidence="4">The sequence shown here is derived from an EMBL/GenBank/DDBJ whole genome shotgun (WGS) entry which is preliminary data.</text>
</comment>
<dbReference type="Proteomes" id="UP001310387">
    <property type="component" value="Unassembled WGS sequence"/>
</dbReference>
<feature type="compositionally biased region" description="Low complexity" evidence="2">
    <location>
        <begin position="64"/>
        <end position="79"/>
    </location>
</feature>
<feature type="compositionally biased region" description="Low complexity" evidence="2">
    <location>
        <begin position="26"/>
        <end position="42"/>
    </location>
</feature>
<keyword evidence="3" id="KW-0732">Signal</keyword>
<keyword evidence="1" id="KW-0378">Hydrolase</keyword>
<feature type="region of interest" description="Disordered" evidence="2">
    <location>
        <begin position="26"/>
        <end position="83"/>
    </location>
</feature>
<evidence type="ECO:0000313" key="4">
    <source>
        <dbReference type="EMBL" id="MEG3616679.1"/>
    </source>
</evidence>
<dbReference type="InterPro" id="IPR042001">
    <property type="entry name" value="Sortase_F"/>
</dbReference>